<sequence length="90" mass="10392">MEPNAVGVALKICGHSTLNKQYQLLCICGCSRQQQQFNTKQRHQFVQEPNFIREYSVSIFPGRHPTKYSHKDDRAPLNTCEQCVLYQCST</sequence>
<accession>A0A224YLA3</accession>
<proteinExistence type="predicted"/>
<protein>
    <submittedName>
        <fullName evidence="1">Uncharacterized protein</fullName>
    </submittedName>
</protein>
<dbReference type="EMBL" id="GFPF01003608">
    <property type="protein sequence ID" value="MAA14754.1"/>
    <property type="molecule type" value="Transcribed_RNA"/>
</dbReference>
<evidence type="ECO:0000313" key="1">
    <source>
        <dbReference type="EMBL" id="MAA14754.1"/>
    </source>
</evidence>
<name>A0A224YLA3_9ACAR</name>
<dbReference type="AlphaFoldDB" id="A0A224YLA3"/>
<reference evidence="1" key="1">
    <citation type="journal article" date="2017" name="Parasit. Vectors">
        <title>Sialotranscriptomics of Rhipicephalus zambeziensis reveals intricate expression profiles of secretory proteins and suggests tight temporal transcriptional regulation during blood-feeding.</title>
        <authorList>
            <person name="de Castro M.H."/>
            <person name="de Klerk D."/>
            <person name="Pienaar R."/>
            <person name="Rees D.J.G."/>
            <person name="Mans B.J."/>
        </authorList>
    </citation>
    <scope>NUCLEOTIDE SEQUENCE</scope>
    <source>
        <tissue evidence="1">Salivary glands</tissue>
    </source>
</reference>
<organism evidence="1">
    <name type="scientific">Rhipicephalus zambeziensis</name>
    <dbReference type="NCBI Taxonomy" id="60191"/>
    <lineage>
        <taxon>Eukaryota</taxon>
        <taxon>Metazoa</taxon>
        <taxon>Ecdysozoa</taxon>
        <taxon>Arthropoda</taxon>
        <taxon>Chelicerata</taxon>
        <taxon>Arachnida</taxon>
        <taxon>Acari</taxon>
        <taxon>Parasitiformes</taxon>
        <taxon>Ixodida</taxon>
        <taxon>Ixodoidea</taxon>
        <taxon>Ixodidae</taxon>
        <taxon>Rhipicephalinae</taxon>
        <taxon>Rhipicephalus</taxon>
        <taxon>Rhipicephalus</taxon>
    </lineage>
</organism>